<dbReference type="InterPro" id="IPR035328">
    <property type="entry name" value="DUF3048_C"/>
</dbReference>
<keyword evidence="5" id="KW-1185">Reference proteome</keyword>
<accession>A0ABR9DNI0</accession>
<evidence type="ECO:0000256" key="1">
    <source>
        <dbReference type="SAM" id="MobiDB-lite"/>
    </source>
</evidence>
<dbReference type="Proteomes" id="UP000642107">
    <property type="component" value="Unassembled WGS sequence"/>
</dbReference>
<protein>
    <submittedName>
        <fullName evidence="4">DUF3048 domain-containing protein</fullName>
    </submittedName>
</protein>
<dbReference type="InterPro" id="IPR021416">
    <property type="entry name" value="DUF3048_N"/>
</dbReference>
<dbReference type="RefSeq" id="WP_192278176.1">
    <property type="nucleotide sequence ID" value="NZ_JACZDF010000002.1"/>
</dbReference>
<feature type="region of interest" description="Disordered" evidence="1">
    <location>
        <begin position="16"/>
        <end position="48"/>
    </location>
</feature>
<dbReference type="Pfam" id="PF17479">
    <property type="entry name" value="DUF3048_C"/>
    <property type="match status" value="1"/>
</dbReference>
<dbReference type="Pfam" id="PF11258">
    <property type="entry name" value="DUF3048"/>
    <property type="match status" value="1"/>
</dbReference>
<feature type="compositionally biased region" description="Low complexity" evidence="1">
    <location>
        <begin position="26"/>
        <end position="37"/>
    </location>
</feature>
<gene>
    <name evidence="4" type="ORF">IGS67_04080</name>
</gene>
<organism evidence="4 5">
    <name type="scientific">Flavimobilis rhizosphaerae</name>
    <dbReference type="NCBI Taxonomy" id="2775421"/>
    <lineage>
        <taxon>Bacteria</taxon>
        <taxon>Bacillati</taxon>
        <taxon>Actinomycetota</taxon>
        <taxon>Actinomycetes</taxon>
        <taxon>Micrococcales</taxon>
        <taxon>Jonesiaceae</taxon>
        <taxon>Flavimobilis</taxon>
    </lineage>
</organism>
<dbReference type="SUPFAM" id="SSF159774">
    <property type="entry name" value="YerB-like"/>
    <property type="match status" value="1"/>
</dbReference>
<feature type="domain" description="DUF3048" evidence="2">
    <location>
        <begin position="53"/>
        <end position="191"/>
    </location>
</feature>
<evidence type="ECO:0000313" key="5">
    <source>
        <dbReference type="Proteomes" id="UP000642107"/>
    </source>
</evidence>
<evidence type="ECO:0000259" key="2">
    <source>
        <dbReference type="Pfam" id="PF11258"/>
    </source>
</evidence>
<name>A0ABR9DNI0_9MICO</name>
<evidence type="ECO:0000259" key="3">
    <source>
        <dbReference type="Pfam" id="PF17479"/>
    </source>
</evidence>
<evidence type="ECO:0000313" key="4">
    <source>
        <dbReference type="EMBL" id="MBD9698675.1"/>
    </source>
</evidence>
<dbReference type="EMBL" id="JACZDF010000002">
    <property type="protein sequence ID" value="MBD9698675.1"/>
    <property type="molecule type" value="Genomic_DNA"/>
</dbReference>
<proteinExistence type="predicted"/>
<comment type="caution">
    <text evidence="4">The sequence shown here is derived from an EMBL/GenBank/DDBJ whole genome shotgun (WGS) entry which is preliminary data.</text>
</comment>
<dbReference type="InterPro" id="IPR023158">
    <property type="entry name" value="YerB-like_sf"/>
</dbReference>
<dbReference type="Gene3D" id="3.50.90.10">
    <property type="entry name" value="YerB-like"/>
    <property type="match status" value="1"/>
</dbReference>
<feature type="domain" description="DUF3048" evidence="3">
    <location>
        <begin position="222"/>
        <end position="336"/>
    </location>
</feature>
<sequence length="349" mass="36312">MALAGTLVATLGLAACSKDPEPAPTTPTVTVDASVDPSKTDAPTPEGPIVYPLTGIKVDEVPQRPAIAVKVENTAAARPQSGLEDADIVWETVVEFEVPRFIAVYHSKTPESVGPVRSARPVDLHVAAPMHALLVASGAQKRMNIRIGRLPEIQSISHDAGAAGLGRISTRRAPHNVYADLATIWKSADANHSAPPSGELKFALEADEATAVVDGKGAKNIAISLSSAARPAWAWDAGSSTWLRSEGSAKAMTAAGTQLAATNLVLIESEQVDSKLDAQGGAMVPDQKFKGKGKALVATGGKVVEATWKKAGVSDPLELVDADGEPILLAPGTTWIEMLNKGKSSYTVD</sequence>
<reference evidence="4 5" key="1">
    <citation type="submission" date="2020-09" db="EMBL/GenBank/DDBJ databases">
        <title>Flavimobilis rhizosphaerae sp. nov., isolated from rhizosphere soil of Spartina alterniflora.</title>
        <authorList>
            <person name="Hanqin C."/>
        </authorList>
    </citation>
    <scope>NUCLEOTIDE SEQUENCE [LARGE SCALE GENOMIC DNA]</scope>
    <source>
        <strain evidence="4 5">GY 10621</strain>
    </source>
</reference>